<dbReference type="GO" id="GO:0051301">
    <property type="term" value="P:cell division"/>
    <property type="evidence" value="ECO:0007669"/>
    <property type="project" value="UniProtKB-KW"/>
</dbReference>
<name>A0A0S2JX83_9GAMM</name>
<keyword evidence="16 20" id="KW-0131">Cell cycle</keyword>
<evidence type="ECO:0000256" key="9">
    <source>
        <dbReference type="ARBA" id="ARBA00022618"/>
    </source>
</evidence>
<dbReference type="InterPro" id="IPR016166">
    <property type="entry name" value="FAD-bd_PCMH"/>
</dbReference>
<dbReference type="Pfam" id="PF01565">
    <property type="entry name" value="FAD_binding_4"/>
    <property type="match status" value="1"/>
</dbReference>
<reference evidence="22 23" key="1">
    <citation type="submission" date="2015-11" db="EMBL/GenBank/DDBJ databases">
        <authorList>
            <person name="Zhang Y."/>
            <person name="Guo Z."/>
        </authorList>
    </citation>
    <scope>NUCLEOTIDE SEQUENCE [LARGE SCALE GENOMIC DNA]</scope>
    <source>
        <strain evidence="22 23">KCTC 12086</strain>
    </source>
</reference>
<dbReference type="GO" id="GO:0008762">
    <property type="term" value="F:UDP-N-acetylmuramate dehydrogenase activity"/>
    <property type="evidence" value="ECO:0007669"/>
    <property type="project" value="UniProtKB-UniRule"/>
</dbReference>
<evidence type="ECO:0000256" key="17">
    <source>
        <dbReference type="ARBA" id="ARBA00023316"/>
    </source>
</evidence>
<comment type="pathway">
    <text evidence="4 20">Cell wall biogenesis; peptidoglycan biosynthesis.</text>
</comment>
<dbReference type="GO" id="GO:0071555">
    <property type="term" value="P:cell wall organization"/>
    <property type="evidence" value="ECO:0007669"/>
    <property type="project" value="UniProtKB-KW"/>
</dbReference>
<evidence type="ECO:0000313" key="22">
    <source>
        <dbReference type="EMBL" id="ALO40667.1"/>
    </source>
</evidence>
<keyword evidence="10 20" id="KW-0285">Flavoprotein</keyword>
<keyword evidence="14 20" id="KW-0573">Peptidoglycan synthesis</keyword>
<comment type="cofactor">
    <cofactor evidence="1 20">
        <name>FAD</name>
        <dbReference type="ChEBI" id="CHEBI:57692"/>
    </cofactor>
</comment>
<keyword evidence="23" id="KW-1185">Reference proteome</keyword>
<dbReference type="InterPro" id="IPR036635">
    <property type="entry name" value="MurB_C_sf"/>
</dbReference>
<evidence type="ECO:0000256" key="2">
    <source>
        <dbReference type="ARBA" id="ARBA00003921"/>
    </source>
</evidence>
<dbReference type="GO" id="GO:0071949">
    <property type="term" value="F:FAD binding"/>
    <property type="evidence" value="ECO:0007669"/>
    <property type="project" value="InterPro"/>
</dbReference>
<dbReference type="InterPro" id="IPR006094">
    <property type="entry name" value="Oxid_FAD_bind_N"/>
</dbReference>
<dbReference type="Proteomes" id="UP000061457">
    <property type="component" value="Chromosome I"/>
</dbReference>
<keyword evidence="12 20" id="KW-0521">NADP</keyword>
<dbReference type="GO" id="GO:0009252">
    <property type="term" value="P:peptidoglycan biosynthetic process"/>
    <property type="evidence" value="ECO:0007669"/>
    <property type="project" value="UniProtKB-UniRule"/>
</dbReference>
<evidence type="ECO:0000256" key="4">
    <source>
        <dbReference type="ARBA" id="ARBA00004752"/>
    </source>
</evidence>
<gene>
    <name evidence="20" type="primary">murB</name>
    <name evidence="22" type="ORF">PP2015_139</name>
</gene>
<evidence type="ECO:0000256" key="13">
    <source>
        <dbReference type="ARBA" id="ARBA00022960"/>
    </source>
</evidence>
<dbReference type="HAMAP" id="MF_00037">
    <property type="entry name" value="MurB"/>
    <property type="match status" value="1"/>
</dbReference>
<evidence type="ECO:0000256" key="1">
    <source>
        <dbReference type="ARBA" id="ARBA00001974"/>
    </source>
</evidence>
<dbReference type="NCBIfam" id="NF000755">
    <property type="entry name" value="PRK00046.1"/>
    <property type="match status" value="1"/>
</dbReference>
<dbReference type="UniPathway" id="UPA00219"/>
<accession>A0A0S2JX83</accession>
<feature type="domain" description="FAD-binding PCMH-type" evidence="21">
    <location>
        <begin position="12"/>
        <end position="177"/>
    </location>
</feature>
<dbReference type="InterPro" id="IPR036318">
    <property type="entry name" value="FAD-bd_PCMH-like_sf"/>
</dbReference>
<dbReference type="NCBIfam" id="TIGR00179">
    <property type="entry name" value="murB"/>
    <property type="match status" value="1"/>
</dbReference>
<feature type="active site" evidence="20">
    <location>
        <position position="153"/>
    </location>
</feature>
<dbReference type="Gene3D" id="3.30.43.10">
    <property type="entry name" value="Uridine Diphospho-n-acetylenolpyruvylglucosamine Reductase, domain 2"/>
    <property type="match status" value="1"/>
</dbReference>
<keyword evidence="13 20" id="KW-0133">Cell shape</keyword>
<dbReference type="SUPFAM" id="SSF56176">
    <property type="entry name" value="FAD-binding/transporter-associated domain-like"/>
    <property type="match status" value="1"/>
</dbReference>
<dbReference type="Gene3D" id="3.90.78.10">
    <property type="entry name" value="UDP-N-acetylenolpyruvoylglucosamine reductase, C-terminal domain"/>
    <property type="match status" value="1"/>
</dbReference>
<evidence type="ECO:0000256" key="19">
    <source>
        <dbReference type="ARBA" id="ARBA00048914"/>
    </source>
</evidence>
<dbReference type="SUPFAM" id="SSF56194">
    <property type="entry name" value="Uridine diphospho-N-Acetylenolpyruvylglucosamine reductase, MurB, C-terminal domain"/>
    <property type="match status" value="1"/>
</dbReference>
<dbReference type="InterPro" id="IPR016169">
    <property type="entry name" value="FAD-bd_PCMH_sub2"/>
</dbReference>
<dbReference type="InterPro" id="IPR003170">
    <property type="entry name" value="MurB"/>
</dbReference>
<dbReference type="RefSeq" id="WP_058028461.1">
    <property type="nucleotide sequence ID" value="NZ_CP013187.1"/>
</dbReference>
<protein>
    <recommendedName>
        <fullName evidence="7 20">UDP-N-acetylenolpyruvoylglucosamine reductase</fullName>
        <ecNumber evidence="6 20">1.3.1.98</ecNumber>
    </recommendedName>
    <alternativeName>
        <fullName evidence="18 20">UDP-N-acetylmuramate dehydrogenase</fullName>
    </alternativeName>
</protein>
<dbReference type="EC" id="1.3.1.98" evidence="6 20"/>
<evidence type="ECO:0000256" key="6">
    <source>
        <dbReference type="ARBA" id="ARBA00012518"/>
    </source>
</evidence>
<evidence type="ECO:0000256" key="12">
    <source>
        <dbReference type="ARBA" id="ARBA00022857"/>
    </source>
</evidence>
<organism evidence="22 23">
    <name type="scientific">Pseudoalteromonas phenolica</name>
    <dbReference type="NCBI Taxonomy" id="161398"/>
    <lineage>
        <taxon>Bacteria</taxon>
        <taxon>Pseudomonadati</taxon>
        <taxon>Pseudomonadota</taxon>
        <taxon>Gammaproteobacteria</taxon>
        <taxon>Alteromonadales</taxon>
        <taxon>Pseudoalteromonadaceae</taxon>
        <taxon>Pseudoalteromonas</taxon>
    </lineage>
</organism>
<evidence type="ECO:0000256" key="14">
    <source>
        <dbReference type="ARBA" id="ARBA00022984"/>
    </source>
</evidence>
<evidence type="ECO:0000256" key="7">
    <source>
        <dbReference type="ARBA" id="ARBA00015188"/>
    </source>
</evidence>
<dbReference type="PANTHER" id="PTHR21071">
    <property type="entry name" value="UDP-N-ACETYLENOLPYRUVOYLGLUCOSAMINE REDUCTASE"/>
    <property type="match status" value="1"/>
</dbReference>
<sequence length="336" mass="36996">MPSVQSLHTFALPAHCAALITITHPDSLTELDFSKPCYVMGEGSNTVFIEDFAGTVLQIATKGVAVTEQQNVWHVQAAAGENWHQLVIHLLEQGIFGFENLALIPGTVGAAPVQNIGAYGVEVGQYIKSVKGYDISKAQFVELAQAECEFAYRESVFKHALKDRFIITEVLFELPKQWQPVLNYGPLQSLDKNIVTAQQVFNKVIEIRQSKLPDPKELANAGSFFKNPIVGSEQVQSLLKQYPDMPNYLVDAKHTKLAAGWLIEQAGLKGFELGGIAVYHKQALVLVNQGAGTATELKAMIQHIQQIVWQKFNVQLEHEVRVIAADGNVQLQGVQA</sequence>
<proteinExistence type="inferred from homology"/>
<dbReference type="InterPro" id="IPR016167">
    <property type="entry name" value="FAD-bd_PCMH_sub1"/>
</dbReference>
<keyword evidence="15 20" id="KW-0560">Oxidoreductase</keyword>
<dbReference type="AlphaFoldDB" id="A0A0S2JX83"/>
<evidence type="ECO:0000259" key="21">
    <source>
        <dbReference type="PROSITE" id="PS51387"/>
    </source>
</evidence>
<dbReference type="InterPro" id="IPR011601">
    <property type="entry name" value="MurB_C"/>
</dbReference>
<dbReference type="PANTHER" id="PTHR21071:SF4">
    <property type="entry name" value="UDP-N-ACETYLENOLPYRUVOYLGLUCOSAMINE REDUCTASE"/>
    <property type="match status" value="1"/>
</dbReference>
<evidence type="ECO:0000256" key="3">
    <source>
        <dbReference type="ARBA" id="ARBA00004496"/>
    </source>
</evidence>
<evidence type="ECO:0000256" key="5">
    <source>
        <dbReference type="ARBA" id="ARBA00010485"/>
    </source>
</evidence>
<dbReference type="GO" id="GO:0008360">
    <property type="term" value="P:regulation of cell shape"/>
    <property type="evidence" value="ECO:0007669"/>
    <property type="project" value="UniProtKB-KW"/>
</dbReference>
<keyword evidence="9 20" id="KW-0132">Cell division</keyword>
<comment type="subcellular location">
    <subcellularLocation>
        <location evidence="3 20">Cytoplasm</location>
    </subcellularLocation>
</comment>
<dbReference type="OrthoDB" id="9804753at2"/>
<comment type="function">
    <text evidence="2 20">Cell wall formation.</text>
</comment>
<feature type="active site" description="Proton donor" evidence="20">
    <location>
        <position position="223"/>
    </location>
</feature>
<evidence type="ECO:0000256" key="11">
    <source>
        <dbReference type="ARBA" id="ARBA00022827"/>
    </source>
</evidence>
<keyword evidence="17 20" id="KW-0961">Cell wall biogenesis/degradation</keyword>
<dbReference type="Pfam" id="PF02873">
    <property type="entry name" value="MurB_C"/>
    <property type="match status" value="1"/>
</dbReference>
<comment type="catalytic activity">
    <reaction evidence="19 20">
        <text>UDP-N-acetyl-alpha-D-muramate + NADP(+) = UDP-N-acetyl-3-O-(1-carboxyvinyl)-alpha-D-glucosamine + NADPH + H(+)</text>
        <dbReference type="Rhea" id="RHEA:12248"/>
        <dbReference type="ChEBI" id="CHEBI:15378"/>
        <dbReference type="ChEBI" id="CHEBI:57783"/>
        <dbReference type="ChEBI" id="CHEBI:58349"/>
        <dbReference type="ChEBI" id="CHEBI:68483"/>
        <dbReference type="ChEBI" id="CHEBI:70757"/>
        <dbReference type="EC" id="1.3.1.98"/>
    </reaction>
</comment>
<evidence type="ECO:0000256" key="8">
    <source>
        <dbReference type="ARBA" id="ARBA00022490"/>
    </source>
</evidence>
<evidence type="ECO:0000256" key="15">
    <source>
        <dbReference type="ARBA" id="ARBA00023002"/>
    </source>
</evidence>
<evidence type="ECO:0000313" key="23">
    <source>
        <dbReference type="Proteomes" id="UP000061457"/>
    </source>
</evidence>
<dbReference type="EMBL" id="CP013187">
    <property type="protein sequence ID" value="ALO40667.1"/>
    <property type="molecule type" value="Genomic_DNA"/>
</dbReference>
<evidence type="ECO:0000256" key="20">
    <source>
        <dbReference type="HAMAP-Rule" id="MF_00037"/>
    </source>
</evidence>
<feature type="active site" evidence="20">
    <location>
        <position position="319"/>
    </location>
</feature>
<keyword evidence="11 20" id="KW-0274">FAD</keyword>
<comment type="similarity">
    <text evidence="5 20">Belongs to the MurB family.</text>
</comment>
<keyword evidence="8 20" id="KW-0963">Cytoplasm</keyword>
<dbReference type="KEGG" id="pphe:PP2015_139"/>
<dbReference type="Gene3D" id="3.30.465.10">
    <property type="match status" value="1"/>
</dbReference>
<evidence type="ECO:0000256" key="16">
    <source>
        <dbReference type="ARBA" id="ARBA00023306"/>
    </source>
</evidence>
<dbReference type="STRING" id="161398.PP2015_139"/>
<evidence type="ECO:0000256" key="18">
    <source>
        <dbReference type="ARBA" id="ARBA00031026"/>
    </source>
</evidence>
<evidence type="ECO:0000256" key="10">
    <source>
        <dbReference type="ARBA" id="ARBA00022630"/>
    </source>
</evidence>
<dbReference type="PATRIC" id="fig|161398.10.peg.143"/>
<dbReference type="GO" id="GO:0005829">
    <property type="term" value="C:cytosol"/>
    <property type="evidence" value="ECO:0007669"/>
    <property type="project" value="TreeGrafter"/>
</dbReference>
<dbReference type="PROSITE" id="PS51387">
    <property type="entry name" value="FAD_PCMH"/>
    <property type="match status" value="1"/>
</dbReference>